<dbReference type="OrthoDB" id="10558514at2759"/>
<keyword evidence="2" id="KW-1185">Reference proteome</keyword>
<dbReference type="EMBL" id="UYYB01133465">
    <property type="protein sequence ID" value="VDM84807.1"/>
    <property type="molecule type" value="Genomic_DNA"/>
</dbReference>
<dbReference type="AlphaFoldDB" id="A0A3P7K8S9"/>
<reference evidence="1 2" key="1">
    <citation type="submission" date="2018-11" db="EMBL/GenBank/DDBJ databases">
        <authorList>
            <consortium name="Pathogen Informatics"/>
        </authorList>
    </citation>
    <scope>NUCLEOTIDE SEQUENCE [LARGE SCALE GENOMIC DNA]</scope>
</reference>
<sequence>MNINAMTEVTDDQLLRLRADVVFLASRHITSKAVNQIVQEWFEGKRKISQMFFDAMKEPSKDAVLEGIDPEQFRTADELLKM</sequence>
<evidence type="ECO:0000313" key="1">
    <source>
        <dbReference type="EMBL" id="VDM84807.1"/>
    </source>
</evidence>
<protein>
    <submittedName>
        <fullName evidence="1">Uncharacterized protein</fullName>
    </submittedName>
</protein>
<name>A0A3P7K8S9_STRVU</name>
<organism evidence="1 2">
    <name type="scientific">Strongylus vulgaris</name>
    <name type="common">Blood worm</name>
    <dbReference type="NCBI Taxonomy" id="40348"/>
    <lineage>
        <taxon>Eukaryota</taxon>
        <taxon>Metazoa</taxon>
        <taxon>Ecdysozoa</taxon>
        <taxon>Nematoda</taxon>
        <taxon>Chromadorea</taxon>
        <taxon>Rhabditida</taxon>
        <taxon>Rhabditina</taxon>
        <taxon>Rhabditomorpha</taxon>
        <taxon>Strongyloidea</taxon>
        <taxon>Strongylidae</taxon>
        <taxon>Strongylus</taxon>
    </lineage>
</organism>
<evidence type="ECO:0000313" key="2">
    <source>
        <dbReference type="Proteomes" id="UP000270094"/>
    </source>
</evidence>
<accession>A0A3P7K8S9</accession>
<gene>
    <name evidence="1" type="ORF">SVUK_LOCUS19805</name>
</gene>
<dbReference type="Proteomes" id="UP000270094">
    <property type="component" value="Unassembled WGS sequence"/>
</dbReference>
<proteinExistence type="predicted"/>